<keyword evidence="1" id="KW-1133">Transmembrane helix</keyword>
<feature type="transmembrane region" description="Helical" evidence="1">
    <location>
        <begin position="110"/>
        <end position="132"/>
    </location>
</feature>
<feature type="transmembrane region" description="Helical" evidence="1">
    <location>
        <begin position="12"/>
        <end position="33"/>
    </location>
</feature>
<feature type="transmembrane region" description="Helical" evidence="1">
    <location>
        <begin position="54"/>
        <end position="74"/>
    </location>
</feature>
<protein>
    <submittedName>
        <fullName evidence="3">VanZ family protein</fullName>
    </submittedName>
</protein>
<evidence type="ECO:0000313" key="4">
    <source>
        <dbReference type="Proteomes" id="UP000660021"/>
    </source>
</evidence>
<dbReference type="InterPro" id="IPR053150">
    <property type="entry name" value="Teicoplanin_resist-assoc"/>
</dbReference>
<evidence type="ECO:0000313" key="3">
    <source>
        <dbReference type="EMBL" id="MBC5730576.1"/>
    </source>
</evidence>
<evidence type="ECO:0000256" key="1">
    <source>
        <dbReference type="SAM" id="Phobius"/>
    </source>
</evidence>
<feature type="domain" description="VanZ-like" evidence="2">
    <location>
        <begin position="91"/>
        <end position="185"/>
    </location>
</feature>
<name>A0ABR7HSZ1_9FIRM</name>
<feature type="transmembrane region" description="Helical" evidence="1">
    <location>
        <begin position="144"/>
        <end position="162"/>
    </location>
</feature>
<accession>A0ABR7HSZ1</accession>
<dbReference type="RefSeq" id="WP_186963453.1">
    <property type="nucleotide sequence ID" value="NZ_JACOPR010000003.1"/>
</dbReference>
<gene>
    <name evidence="3" type="ORF">H8S34_06975</name>
</gene>
<proteinExistence type="predicted"/>
<evidence type="ECO:0000259" key="2">
    <source>
        <dbReference type="Pfam" id="PF04892"/>
    </source>
</evidence>
<sequence length="197" mass="22457">MSLFLDMVGGKFLQAFLFALCIGIIYVCIRFVMVKKGKSSWGKIGREILKFLMVCYFAGIIALVWVPDWFWSILYGRYDPGVGLGGIRGSFNFVPSIYRYLRGELTGGSWIRTMILGNILMFVPLGIMLPLLLKKNRIYDTMKISLMIVLVVEIVQPFVGRSFDVDDIIYNALGVLVGFVLYKIVNCIFPDLRRYCC</sequence>
<organism evidence="3 4">
    <name type="scientific">Pseudoflavonifractor hominis</name>
    <dbReference type="NCBI Taxonomy" id="2763059"/>
    <lineage>
        <taxon>Bacteria</taxon>
        <taxon>Bacillati</taxon>
        <taxon>Bacillota</taxon>
        <taxon>Clostridia</taxon>
        <taxon>Eubacteriales</taxon>
        <taxon>Oscillospiraceae</taxon>
        <taxon>Pseudoflavonifractor</taxon>
    </lineage>
</organism>
<keyword evidence="1" id="KW-0812">Transmembrane</keyword>
<feature type="transmembrane region" description="Helical" evidence="1">
    <location>
        <begin position="168"/>
        <end position="185"/>
    </location>
</feature>
<comment type="caution">
    <text evidence="3">The sequence shown here is derived from an EMBL/GenBank/DDBJ whole genome shotgun (WGS) entry which is preliminary data.</text>
</comment>
<dbReference type="EMBL" id="JACOPR010000003">
    <property type="protein sequence ID" value="MBC5730576.1"/>
    <property type="molecule type" value="Genomic_DNA"/>
</dbReference>
<keyword evidence="1" id="KW-0472">Membrane</keyword>
<dbReference type="Pfam" id="PF04892">
    <property type="entry name" value="VanZ"/>
    <property type="match status" value="1"/>
</dbReference>
<dbReference type="InterPro" id="IPR006976">
    <property type="entry name" value="VanZ-like"/>
</dbReference>
<dbReference type="Proteomes" id="UP000660021">
    <property type="component" value="Unassembled WGS sequence"/>
</dbReference>
<keyword evidence="4" id="KW-1185">Reference proteome</keyword>
<dbReference type="PANTHER" id="PTHR36834">
    <property type="entry name" value="MEMBRANE PROTEIN-RELATED"/>
    <property type="match status" value="1"/>
</dbReference>
<dbReference type="PANTHER" id="PTHR36834:SF1">
    <property type="entry name" value="INTEGRAL MEMBRANE PROTEIN"/>
    <property type="match status" value="1"/>
</dbReference>
<reference evidence="3 4" key="1">
    <citation type="submission" date="2020-08" db="EMBL/GenBank/DDBJ databases">
        <title>Genome public.</title>
        <authorList>
            <person name="Liu C."/>
            <person name="Sun Q."/>
        </authorList>
    </citation>
    <scope>NUCLEOTIDE SEQUENCE [LARGE SCALE GENOMIC DNA]</scope>
    <source>
        <strain evidence="3 4">New-38</strain>
    </source>
</reference>